<evidence type="ECO:0000256" key="1">
    <source>
        <dbReference type="ARBA" id="ARBA00022723"/>
    </source>
</evidence>
<dbReference type="Proteomes" id="UP000694845">
    <property type="component" value="Unplaced"/>
</dbReference>
<evidence type="ECO:0000259" key="9">
    <source>
        <dbReference type="PROSITE" id="PS50119"/>
    </source>
</evidence>
<name>A0A8B7ZJP5_ACAPL</name>
<evidence type="ECO:0000313" key="10">
    <source>
        <dbReference type="Proteomes" id="UP000694845"/>
    </source>
</evidence>
<dbReference type="SUPFAM" id="SSF101898">
    <property type="entry name" value="NHL repeat"/>
    <property type="match status" value="1"/>
</dbReference>
<dbReference type="Gene3D" id="3.30.160.60">
    <property type="entry name" value="Classic Zinc Finger"/>
    <property type="match status" value="1"/>
</dbReference>
<dbReference type="Pfam" id="PF00097">
    <property type="entry name" value="zf-C3HC4"/>
    <property type="match status" value="1"/>
</dbReference>
<dbReference type="GeneID" id="110987428"/>
<evidence type="ECO:0000256" key="4">
    <source>
        <dbReference type="ARBA" id="ARBA00022833"/>
    </source>
</evidence>
<dbReference type="InterPro" id="IPR011042">
    <property type="entry name" value="6-blade_b-propeller_TolB-like"/>
</dbReference>
<dbReference type="SUPFAM" id="SSF57850">
    <property type="entry name" value="RING/U-box"/>
    <property type="match status" value="1"/>
</dbReference>
<dbReference type="SMART" id="SM00184">
    <property type="entry name" value="RING"/>
    <property type="match status" value="1"/>
</dbReference>
<dbReference type="InterPro" id="IPR000315">
    <property type="entry name" value="Znf_B-box"/>
</dbReference>
<evidence type="ECO:0000256" key="6">
    <source>
        <dbReference type="PROSITE-ProRule" id="PRU00504"/>
    </source>
</evidence>
<keyword evidence="1" id="KW-0479">Metal-binding</keyword>
<evidence type="ECO:0000259" key="8">
    <source>
        <dbReference type="PROSITE" id="PS50089"/>
    </source>
</evidence>
<dbReference type="OrthoDB" id="654191at2759"/>
<dbReference type="PANTHER" id="PTHR25462:SF296">
    <property type="entry name" value="MEIOTIC P26, ISOFORM F"/>
    <property type="match status" value="1"/>
</dbReference>
<dbReference type="Gene3D" id="3.30.40.10">
    <property type="entry name" value="Zinc/RING finger domain, C3HC4 (zinc finger)"/>
    <property type="match status" value="1"/>
</dbReference>
<accession>A0A8B7ZJP5</accession>
<dbReference type="GO" id="GO:0008270">
    <property type="term" value="F:zinc ion binding"/>
    <property type="evidence" value="ECO:0007669"/>
    <property type="project" value="UniProtKB-KW"/>
</dbReference>
<dbReference type="SUPFAM" id="SSF57845">
    <property type="entry name" value="B-box zinc-binding domain"/>
    <property type="match status" value="1"/>
</dbReference>
<proteinExistence type="predicted"/>
<dbReference type="SMART" id="SM00336">
    <property type="entry name" value="BBOX"/>
    <property type="match status" value="1"/>
</dbReference>
<keyword evidence="2" id="KW-0677">Repeat</keyword>
<sequence>MNVCSLTIAPVQCNYGLISFSNLICVQITMANGFNKISQHFTCDICQDRYKQPKILDCVHSFCQACLEEYYTGRYKDAPKIPCPVCQHETILPDTRIQGLKTNFHLMGIIEDVSKEETVAHSGDESKCHKHKGEEKWFYCETCQELICRACTVLDHCKPNHQYIDRGKASLKYKQSLKDVFLDFNTDIKGLEQSLAASSAAQQKFTKKVNKTIKAVQERAAKLRAEITTQEKTLLNKIDQIQQDGNRVYDEHQKSISTMLEGKQHMLEMAKDVTNTPSECDFLSLYPIITDDFKYLKSKTPPRSDIELSCPSFTPGQWTGAISLGKLEEDKWEMCCGFGKRGKGPGAFDGAWGITATPPGEIAVADFSNKRVVICSNEGQPKESIPLQSYPRDIAAIHNLDNQLVVVDDTKYVKVFDKKNKLAFQFPTVPQSEVDKTEVNLWSVAVRKDGTILVGDVERMVWTEHRPTDGQLLHTVPVQTPPYFLAVDHCTERVVVCGVGKQKVDVAASDGETRSIIEPTIDGKPARCCRGVCCDGSGIYITVCNELGTGHIHHYDLDGVFLSCLVQYLRTPCGITFTSDGQLAISEPYSVKMYQRESFVI</sequence>
<keyword evidence="7" id="KW-0175">Coiled coil</keyword>
<dbReference type="InterPro" id="IPR047153">
    <property type="entry name" value="TRIM45/56/19-like"/>
</dbReference>
<organism evidence="10 11">
    <name type="scientific">Acanthaster planci</name>
    <name type="common">Crown-of-thorns starfish</name>
    <dbReference type="NCBI Taxonomy" id="133434"/>
    <lineage>
        <taxon>Eukaryota</taxon>
        <taxon>Metazoa</taxon>
        <taxon>Echinodermata</taxon>
        <taxon>Eleutherozoa</taxon>
        <taxon>Asterozoa</taxon>
        <taxon>Asteroidea</taxon>
        <taxon>Valvatacea</taxon>
        <taxon>Valvatida</taxon>
        <taxon>Acanthasteridae</taxon>
        <taxon>Acanthaster</taxon>
    </lineage>
</organism>
<evidence type="ECO:0000256" key="5">
    <source>
        <dbReference type="PROSITE-ProRule" id="PRU00024"/>
    </source>
</evidence>
<dbReference type="InterPro" id="IPR017907">
    <property type="entry name" value="Znf_RING_CS"/>
</dbReference>
<feature type="coiled-coil region" evidence="7">
    <location>
        <begin position="206"/>
        <end position="233"/>
    </location>
</feature>
<dbReference type="Gene3D" id="2.120.10.30">
    <property type="entry name" value="TolB, C-terminal domain"/>
    <property type="match status" value="1"/>
</dbReference>
<keyword evidence="3 5" id="KW-0863">Zinc-finger</keyword>
<dbReference type="AlphaFoldDB" id="A0A8B7ZJP5"/>
<dbReference type="KEGG" id="aplc:110987428"/>
<evidence type="ECO:0000256" key="2">
    <source>
        <dbReference type="ARBA" id="ARBA00022737"/>
    </source>
</evidence>
<reference evidence="11" key="1">
    <citation type="submission" date="2025-08" db="UniProtKB">
        <authorList>
            <consortium name="RefSeq"/>
        </authorList>
    </citation>
    <scope>IDENTIFICATION</scope>
</reference>
<dbReference type="InterPro" id="IPR013083">
    <property type="entry name" value="Znf_RING/FYVE/PHD"/>
</dbReference>
<evidence type="ECO:0000313" key="11">
    <source>
        <dbReference type="RefSeq" id="XP_022105853.1"/>
    </source>
</evidence>
<dbReference type="PROSITE" id="PS50119">
    <property type="entry name" value="ZF_BBOX"/>
    <property type="match status" value="1"/>
</dbReference>
<gene>
    <name evidence="11" type="primary">LOC110987428</name>
</gene>
<feature type="repeat" description="NHL" evidence="6">
    <location>
        <begin position="338"/>
        <end position="378"/>
    </location>
</feature>
<evidence type="ECO:0000256" key="7">
    <source>
        <dbReference type="SAM" id="Coils"/>
    </source>
</evidence>
<dbReference type="Pfam" id="PF00643">
    <property type="entry name" value="zf-B_box"/>
    <property type="match status" value="1"/>
</dbReference>
<evidence type="ECO:0000256" key="3">
    <source>
        <dbReference type="ARBA" id="ARBA00022771"/>
    </source>
</evidence>
<protein>
    <submittedName>
        <fullName evidence="11">Uncharacterized protein LOC110987428 isoform X1</fullName>
    </submittedName>
</protein>
<keyword evidence="10" id="KW-1185">Reference proteome</keyword>
<feature type="domain" description="B box-type" evidence="9">
    <location>
        <begin position="123"/>
        <end position="166"/>
    </location>
</feature>
<dbReference type="InterPro" id="IPR001841">
    <property type="entry name" value="Znf_RING"/>
</dbReference>
<keyword evidence="4" id="KW-0862">Zinc</keyword>
<dbReference type="RefSeq" id="XP_022105853.1">
    <property type="nucleotide sequence ID" value="XM_022250161.1"/>
</dbReference>
<dbReference type="PROSITE" id="PS00518">
    <property type="entry name" value="ZF_RING_1"/>
    <property type="match status" value="1"/>
</dbReference>
<dbReference type="PROSITE" id="PS50089">
    <property type="entry name" value="ZF_RING_2"/>
    <property type="match status" value="1"/>
</dbReference>
<feature type="domain" description="RING-type" evidence="8">
    <location>
        <begin position="43"/>
        <end position="87"/>
    </location>
</feature>
<dbReference type="InterPro" id="IPR018957">
    <property type="entry name" value="Znf_C3HC4_RING-type"/>
</dbReference>
<dbReference type="InterPro" id="IPR001258">
    <property type="entry name" value="NHL_repeat"/>
</dbReference>
<dbReference type="PROSITE" id="PS51125">
    <property type="entry name" value="NHL"/>
    <property type="match status" value="1"/>
</dbReference>
<dbReference type="PANTHER" id="PTHR25462">
    <property type="entry name" value="BONUS, ISOFORM C-RELATED"/>
    <property type="match status" value="1"/>
</dbReference>